<evidence type="ECO:0000313" key="1">
    <source>
        <dbReference type="EMBL" id="MBD8083002.1"/>
    </source>
</evidence>
<sequence>MEINGFTILKYISDDSASILRSYLEKDKQTISALEKYEEISYLNPSEKFFFLFKEHEKFINRNQEILTKNSEHLLSVMGLLFQIETYAYSHETSSIYDKVFEDGVSVVPINRYFPEEVNIEYNLTNIDSIICYIDIFFNIEIYKTIRRVLNRHHDHSDNGKLQVLNYETAFNDIEFLNFYPFLFKGNSELENHLKYISNKLNCLDRSNIIEYFQVINNKFYLIFEEIFSRTKCNYTKCYNFYDFRQRAILYIDDNDEALIYLEKFFQPRKHHKFDYQYYITFFSITVDFKLPDLQFIKDYDKKYYFDIGIRVLESFHGHMEMIKHNAELEENNALNNDLKKLINGNKYKNLLKININCNKAIILPNGFIDTVLSGNKELKKDFKALIMFLVEDSKTDFPTTNKLTVENIKYIMRFFSKYKGQEFDYSVSNLKYLLTNFAEKPEEYTNSSIDKAHRDKMFDLDQTLQSKLNSLVR</sequence>
<reference evidence="1 2" key="1">
    <citation type="submission" date="2020-09" db="EMBL/GenBank/DDBJ databases">
        <title>Genome seq and assembly of Chryseobacterium sp.</title>
        <authorList>
            <person name="Chhetri G."/>
        </authorList>
    </citation>
    <scope>NUCLEOTIDE SEQUENCE [LARGE SCALE GENOMIC DNA]</scope>
    <source>
        <strain evidence="1 2">GCR10</strain>
    </source>
</reference>
<gene>
    <name evidence="1" type="ORF">IC610_11300</name>
</gene>
<dbReference type="Proteomes" id="UP000637299">
    <property type="component" value="Unassembled WGS sequence"/>
</dbReference>
<dbReference type="EMBL" id="JACYFS010000003">
    <property type="protein sequence ID" value="MBD8083002.1"/>
    <property type="molecule type" value="Genomic_DNA"/>
</dbReference>
<proteinExistence type="predicted"/>
<evidence type="ECO:0000313" key="2">
    <source>
        <dbReference type="Proteomes" id="UP000637299"/>
    </source>
</evidence>
<keyword evidence="2" id="KW-1185">Reference proteome</keyword>
<protein>
    <submittedName>
        <fullName evidence="1">Uncharacterized protein</fullName>
    </submittedName>
</protein>
<name>A0ABR8ZCM3_9FLAO</name>
<dbReference type="RefSeq" id="WP_191736953.1">
    <property type="nucleotide sequence ID" value="NZ_JACYFS010000003.1"/>
</dbReference>
<organism evidence="1 2">
    <name type="scientific">Chryseobacterium caseinilyticum</name>
    <dbReference type="NCBI Taxonomy" id="2771428"/>
    <lineage>
        <taxon>Bacteria</taxon>
        <taxon>Pseudomonadati</taxon>
        <taxon>Bacteroidota</taxon>
        <taxon>Flavobacteriia</taxon>
        <taxon>Flavobacteriales</taxon>
        <taxon>Weeksellaceae</taxon>
        <taxon>Chryseobacterium group</taxon>
        <taxon>Chryseobacterium</taxon>
    </lineage>
</organism>
<comment type="caution">
    <text evidence="1">The sequence shown here is derived from an EMBL/GenBank/DDBJ whole genome shotgun (WGS) entry which is preliminary data.</text>
</comment>
<accession>A0ABR8ZCM3</accession>